<gene>
    <name evidence="1" type="ORF">METZ01_LOCUS381477</name>
</gene>
<dbReference type="EMBL" id="UINC01141089">
    <property type="protein sequence ID" value="SVD28623.1"/>
    <property type="molecule type" value="Genomic_DNA"/>
</dbReference>
<protein>
    <submittedName>
        <fullName evidence="1">Uncharacterized protein</fullName>
    </submittedName>
</protein>
<accession>A0A382U2X8</accession>
<evidence type="ECO:0000313" key="1">
    <source>
        <dbReference type="EMBL" id="SVD28623.1"/>
    </source>
</evidence>
<proteinExistence type="predicted"/>
<organism evidence="1">
    <name type="scientific">marine metagenome</name>
    <dbReference type="NCBI Taxonomy" id="408172"/>
    <lineage>
        <taxon>unclassified sequences</taxon>
        <taxon>metagenomes</taxon>
        <taxon>ecological metagenomes</taxon>
    </lineage>
</organism>
<sequence>YISIHIVRVGFQKFFEAQIKMFRYPLELSFGCEHGTPGKGATMAAFMALKIQSLVPGFSF</sequence>
<dbReference type="AlphaFoldDB" id="A0A382U2X8"/>
<reference evidence="1" key="1">
    <citation type="submission" date="2018-05" db="EMBL/GenBank/DDBJ databases">
        <authorList>
            <person name="Lanie J.A."/>
            <person name="Ng W.-L."/>
            <person name="Kazmierczak K.M."/>
            <person name="Andrzejewski T.M."/>
            <person name="Davidsen T.M."/>
            <person name="Wayne K.J."/>
            <person name="Tettelin H."/>
            <person name="Glass J.I."/>
            <person name="Rusch D."/>
            <person name="Podicherti R."/>
            <person name="Tsui H.-C.T."/>
            <person name="Winkler M.E."/>
        </authorList>
    </citation>
    <scope>NUCLEOTIDE SEQUENCE</scope>
</reference>
<feature type="non-terminal residue" evidence="1">
    <location>
        <position position="1"/>
    </location>
</feature>
<name>A0A382U2X8_9ZZZZ</name>